<name>A0AAE3TAQ4_9RHOB</name>
<organism evidence="1 2">
    <name type="scientific">Psychromarinibacter sediminicola</name>
    <dbReference type="NCBI Taxonomy" id="3033385"/>
    <lineage>
        <taxon>Bacteria</taxon>
        <taxon>Pseudomonadati</taxon>
        <taxon>Pseudomonadota</taxon>
        <taxon>Alphaproteobacteria</taxon>
        <taxon>Rhodobacterales</taxon>
        <taxon>Paracoccaceae</taxon>
        <taxon>Psychromarinibacter</taxon>
    </lineage>
</organism>
<dbReference type="AlphaFoldDB" id="A0AAE3TAQ4"/>
<evidence type="ECO:0000313" key="1">
    <source>
        <dbReference type="EMBL" id="MDF0603995.1"/>
    </source>
</evidence>
<gene>
    <name evidence="1" type="ORF">P1J78_25135</name>
</gene>
<proteinExistence type="predicted"/>
<dbReference type="Proteomes" id="UP001220964">
    <property type="component" value="Unassembled WGS sequence"/>
</dbReference>
<keyword evidence="2" id="KW-1185">Reference proteome</keyword>
<reference evidence="1" key="1">
    <citation type="submission" date="2023-03" db="EMBL/GenBank/DDBJ databases">
        <title>Multiphase analysis and comparison of six strains from genera Psychromarinibacter, Lutimaribacter, and Maritimibacter, including a novel species: Psychromarinibacter sediminicola sp. nov.</title>
        <authorList>
            <person name="Wang Y.-H."/>
            <person name="Ye M.-Q."/>
            <person name="Du Z.-J."/>
        </authorList>
    </citation>
    <scope>NUCLEOTIDE SEQUENCE</scope>
    <source>
        <strain evidence="1">C21-152</strain>
    </source>
</reference>
<feature type="non-terminal residue" evidence="1">
    <location>
        <position position="1"/>
    </location>
</feature>
<feature type="non-terminal residue" evidence="1">
    <location>
        <position position="202"/>
    </location>
</feature>
<protein>
    <submittedName>
        <fullName evidence="1">Uncharacterized protein</fullName>
    </submittedName>
</protein>
<evidence type="ECO:0000313" key="2">
    <source>
        <dbReference type="Proteomes" id="UP001220964"/>
    </source>
</evidence>
<accession>A0AAE3TAQ4</accession>
<dbReference type="EMBL" id="JARGYC010000225">
    <property type="protein sequence ID" value="MDF0603995.1"/>
    <property type="molecule type" value="Genomic_DNA"/>
</dbReference>
<sequence length="202" mass="22343">VDWTGPDYHDDYIMVTEPGGTDSINYTRTRSGSPLNLKLPPEPGSYDIVYIMRQDRTELARISIEVSEIGATLDAPATATAGETIQVDWTGPDYHDDYIGVTLPGETDTINYTRTRSGSPLDLKLPAEPGTYDIVYIMRQDRTELARVSIEVTEVEATLDAPDTATAGETVQVDWTGPDYHDDYIMVTEPGGTDSINYTRTR</sequence>
<comment type="caution">
    <text evidence="1">The sequence shown here is derived from an EMBL/GenBank/DDBJ whole genome shotgun (WGS) entry which is preliminary data.</text>
</comment>